<evidence type="ECO:0000256" key="17">
    <source>
        <dbReference type="PROSITE-ProRule" id="PRU00124"/>
    </source>
</evidence>
<sequence>MIAFNCFWTDEKFPIGTSKSNFKLIIEIVEAPNVTLPKDSSVSIKKISLENCFQSPLNGINNDCPMKCSSNSICITSDQICDLLIDCPDGEDERQDCDKLPKGAYCSFSDDTCGWYIVNKSKQYKHDLTVKNGTLFTKFTSRTQFADGLFIKSPEFPPIPYYHSFKSSPFYKSCKIRFSYKFKPSAASFGIQIFEETDHNGNELIGEHILTTRDSRIIWRRIVLPLPSFHRNKFNVTFEVLKREVTGREVPIYIDNITLSKECFGLGVPLTEIRDPPAVELNGEAKDLRVSSHYPGSSELIFIGILLVIIIFILLGIFISFVRRYKRKFPPSSSNNRNHCGERDVSSSQLLSNSSTDVQLSRLRNGHNIVTEFNPNYEFGGSTCTLSDLREIPRDKLTLVKALGQGAFGEVYQGYLINLSGEMLDEVPVAVKTLPEQTANNQAEMDFLMEALIMSKFRHRNIVRFIGVCFEKMPRFIVLELLAGGDLKTFLRESRASINKPSPICMGDLLVIALDVARGCQYLEDNHFIHRDIAARNFKIADFGMARDIYRSDYYRKGGKAMLPVKWMPPEAFLDGIFTSKTDVWSFGVLLWEVMSMGFMPYPGRGNQEVMQLVTAGGRLEPPNNACPSQVYAIMQQCWQALPENRPNFGTIIERLGYCLVDPDVLSKKLAIFHRAPSSERDITIMRPPPDSTDYLIPNACSNSNSNSNYSISTEKTELLSPDTCSTVTSGNDDACKLSMMMMMMDDGLNGIDHFNSPLSSSTHSQRLLEKKPLPDRPPPERPSKVNLNCKLSESSNRSDNRDELRSLILDPGSLGNKNNSTGSVNQNPTRYINVDMASDNSNQLQMFSVDDHNIEDKFKSTNSEPDSYKNILINLVKGIIFNLPI</sequence>
<dbReference type="AlphaFoldDB" id="T1KLD1"/>
<evidence type="ECO:0000256" key="13">
    <source>
        <dbReference type="ARBA" id="ARBA00023157"/>
    </source>
</evidence>
<dbReference type="Gene3D" id="2.60.120.200">
    <property type="match status" value="1"/>
</dbReference>
<evidence type="ECO:0000256" key="4">
    <source>
        <dbReference type="ARBA" id="ARBA00022679"/>
    </source>
</evidence>
<keyword evidence="13" id="KW-1015">Disulfide bond</keyword>
<proteinExistence type="predicted"/>
<evidence type="ECO:0000313" key="23">
    <source>
        <dbReference type="Proteomes" id="UP000015104"/>
    </source>
</evidence>
<evidence type="ECO:0000259" key="21">
    <source>
        <dbReference type="PROSITE" id="PS50011"/>
    </source>
</evidence>
<evidence type="ECO:0000256" key="5">
    <source>
        <dbReference type="ARBA" id="ARBA00022692"/>
    </source>
</evidence>
<dbReference type="PANTHER" id="PTHR24416:SF604">
    <property type="entry name" value="RECEPTOR PROTEIN-TYROSINE KINASE"/>
    <property type="match status" value="1"/>
</dbReference>
<keyword evidence="7 18" id="KW-0547">Nucleotide-binding</keyword>
<dbReference type="FunFam" id="1.10.510.10:FF:000113">
    <property type="entry name" value="Tyrosine-protein kinase receptor"/>
    <property type="match status" value="1"/>
</dbReference>
<comment type="caution">
    <text evidence="17">Lacks conserved residue(s) required for the propagation of feature annotation.</text>
</comment>
<evidence type="ECO:0000256" key="1">
    <source>
        <dbReference type="ARBA" id="ARBA00004251"/>
    </source>
</evidence>
<feature type="compositionally biased region" description="Basic and acidic residues" evidence="19">
    <location>
        <begin position="767"/>
        <end position="784"/>
    </location>
</feature>
<dbReference type="InterPro" id="IPR002172">
    <property type="entry name" value="LDrepeatLR_classA_rpt"/>
</dbReference>
<dbReference type="SMART" id="SM00192">
    <property type="entry name" value="LDLa"/>
    <property type="match status" value="1"/>
</dbReference>
<evidence type="ECO:0000256" key="11">
    <source>
        <dbReference type="ARBA" id="ARBA00023136"/>
    </source>
</evidence>
<keyword evidence="10 20" id="KW-1133">Transmembrane helix</keyword>
<evidence type="ECO:0000256" key="14">
    <source>
        <dbReference type="ARBA" id="ARBA00023170"/>
    </source>
</evidence>
<evidence type="ECO:0000256" key="6">
    <source>
        <dbReference type="ARBA" id="ARBA00022729"/>
    </source>
</evidence>
<keyword evidence="15" id="KW-0325">Glycoprotein</keyword>
<evidence type="ECO:0000256" key="16">
    <source>
        <dbReference type="ARBA" id="ARBA00051243"/>
    </source>
</evidence>
<feature type="compositionally biased region" description="Polar residues" evidence="19">
    <location>
        <begin position="786"/>
        <end position="796"/>
    </location>
</feature>
<dbReference type="PROSITE" id="PS50011">
    <property type="entry name" value="PROTEIN_KINASE_DOM"/>
    <property type="match status" value="1"/>
</dbReference>
<evidence type="ECO:0000256" key="10">
    <source>
        <dbReference type="ARBA" id="ARBA00022989"/>
    </source>
</evidence>
<keyword evidence="3" id="KW-1003">Cell membrane</keyword>
<evidence type="ECO:0000256" key="20">
    <source>
        <dbReference type="SAM" id="Phobius"/>
    </source>
</evidence>
<evidence type="ECO:0000256" key="18">
    <source>
        <dbReference type="PROSITE-ProRule" id="PRU10141"/>
    </source>
</evidence>
<feature type="compositionally biased region" description="Polar residues" evidence="19">
    <location>
        <begin position="816"/>
        <end position="829"/>
    </location>
</feature>
<keyword evidence="23" id="KW-1185">Reference proteome</keyword>
<dbReference type="PRINTS" id="PR00109">
    <property type="entry name" value="TYRKINASE"/>
</dbReference>
<dbReference type="InterPro" id="IPR050122">
    <property type="entry name" value="RTK"/>
</dbReference>
<evidence type="ECO:0000256" key="2">
    <source>
        <dbReference type="ARBA" id="ARBA00011902"/>
    </source>
</evidence>
<keyword evidence="8" id="KW-0418">Kinase</keyword>
<dbReference type="GO" id="GO:0043235">
    <property type="term" value="C:receptor complex"/>
    <property type="evidence" value="ECO:0007669"/>
    <property type="project" value="TreeGrafter"/>
</dbReference>
<evidence type="ECO:0000313" key="22">
    <source>
        <dbReference type="EnsemblMetazoa" id="tetur14g02010.1"/>
    </source>
</evidence>
<evidence type="ECO:0000256" key="7">
    <source>
        <dbReference type="ARBA" id="ARBA00022741"/>
    </source>
</evidence>
<dbReference type="InterPro" id="IPR000719">
    <property type="entry name" value="Prot_kinase_dom"/>
</dbReference>
<keyword evidence="11 20" id="KW-0472">Membrane</keyword>
<dbReference type="FunFam" id="3.30.200.20:FF:000117">
    <property type="entry name" value="Tyrosine-protein kinase receptor"/>
    <property type="match status" value="1"/>
</dbReference>
<dbReference type="eggNOG" id="KOG1095">
    <property type="taxonomic scope" value="Eukaryota"/>
</dbReference>
<feature type="region of interest" description="Disordered" evidence="19">
    <location>
        <begin position="331"/>
        <end position="353"/>
    </location>
</feature>
<dbReference type="InterPro" id="IPR013320">
    <property type="entry name" value="ConA-like_dom_sf"/>
</dbReference>
<dbReference type="SUPFAM" id="SSF49899">
    <property type="entry name" value="Concanavalin A-like lectins/glucanases"/>
    <property type="match status" value="1"/>
</dbReference>
<protein>
    <recommendedName>
        <fullName evidence="2">receptor protein-tyrosine kinase</fullName>
        <ecNumber evidence="2">2.7.10.1</ecNumber>
    </recommendedName>
</protein>
<dbReference type="GO" id="GO:0005886">
    <property type="term" value="C:plasma membrane"/>
    <property type="evidence" value="ECO:0007669"/>
    <property type="project" value="UniProtKB-SubCell"/>
</dbReference>
<organism evidence="22 23">
    <name type="scientific">Tetranychus urticae</name>
    <name type="common">Two-spotted spider mite</name>
    <dbReference type="NCBI Taxonomy" id="32264"/>
    <lineage>
        <taxon>Eukaryota</taxon>
        <taxon>Metazoa</taxon>
        <taxon>Ecdysozoa</taxon>
        <taxon>Arthropoda</taxon>
        <taxon>Chelicerata</taxon>
        <taxon>Arachnida</taxon>
        <taxon>Acari</taxon>
        <taxon>Acariformes</taxon>
        <taxon>Trombidiformes</taxon>
        <taxon>Prostigmata</taxon>
        <taxon>Eleutherengona</taxon>
        <taxon>Raphignathae</taxon>
        <taxon>Tetranychoidea</taxon>
        <taxon>Tetranychidae</taxon>
        <taxon>Tetranychus</taxon>
    </lineage>
</organism>
<accession>T1KLD1</accession>
<dbReference type="InterPro" id="IPR001245">
    <property type="entry name" value="Ser-Thr/Tyr_kinase_cat_dom"/>
</dbReference>
<dbReference type="InterPro" id="IPR020635">
    <property type="entry name" value="Tyr_kinase_cat_dom"/>
</dbReference>
<dbReference type="InterPro" id="IPR002011">
    <property type="entry name" value="Tyr_kinase_rcpt_2_CS"/>
</dbReference>
<dbReference type="Pfam" id="PF07714">
    <property type="entry name" value="PK_Tyr_Ser-Thr"/>
    <property type="match status" value="1"/>
</dbReference>
<comment type="subcellular location">
    <subcellularLocation>
        <location evidence="1">Cell membrane</location>
        <topology evidence="1">Single-pass type I membrane protein</topology>
    </subcellularLocation>
</comment>
<dbReference type="EnsemblMetazoa" id="tetur14g02010.1">
    <property type="protein sequence ID" value="tetur14g02010.1"/>
    <property type="gene ID" value="tetur14g02010"/>
</dbReference>
<dbReference type="InterPro" id="IPR017441">
    <property type="entry name" value="Protein_kinase_ATP_BS"/>
</dbReference>
<dbReference type="STRING" id="32264.T1KLD1"/>
<evidence type="ECO:0000256" key="12">
    <source>
        <dbReference type="ARBA" id="ARBA00023137"/>
    </source>
</evidence>
<evidence type="ECO:0000256" key="15">
    <source>
        <dbReference type="ARBA" id="ARBA00023180"/>
    </source>
</evidence>
<dbReference type="EC" id="2.7.10.1" evidence="2"/>
<keyword evidence="12" id="KW-0829">Tyrosine-protein kinase</keyword>
<keyword evidence="9 18" id="KW-0067">ATP-binding</keyword>
<dbReference type="GO" id="GO:0045664">
    <property type="term" value="P:regulation of neuron differentiation"/>
    <property type="evidence" value="ECO:0007669"/>
    <property type="project" value="TreeGrafter"/>
</dbReference>
<keyword evidence="6" id="KW-0732">Signal</keyword>
<feature type="region of interest" description="Disordered" evidence="19">
    <location>
        <begin position="754"/>
        <end position="829"/>
    </location>
</feature>
<dbReference type="EMBL" id="CAEY01000211">
    <property type="status" value="NOT_ANNOTATED_CDS"/>
    <property type="molecule type" value="Genomic_DNA"/>
</dbReference>
<dbReference type="PANTHER" id="PTHR24416">
    <property type="entry name" value="TYROSINE-PROTEIN KINASE RECEPTOR"/>
    <property type="match status" value="1"/>
</dbReference>
<reference evidence="22" key="2">
    <citation type="submission" date="2015-06" db="UniProtKB">
        <authorList>
            <consortium name="EnsemblMetazoa"/>
        </authorList>
    </citation>
    <scope>IDENTIFICATION</scope>
</reference>
<dbReference type="Gene3D" id="3.30.200.20">
    <property type="entry name" value="Phosphorylase Kinase, domain 1"/>
    <property type="match status" value="1"/>
</dbReference>
<dbReference type="PROSITE" id="PS00239">
    <property type="entry name" value="RECEPTOR_TYR_KIN_II"/>
    <property type="match status" value="1"/>
</dbReference>
<dbReference type="Proteomes" id="UP000015104">
    <property type="component" value="Unassembled WGS sequence"/>
</dbReference>
<dbReference type="SMART" id="SM00219">
    <property type="entry name" value="TyrKc"/>
    <property type="match status" value="1"/>
</dbReference>
<feature type="compositionally biased region" description="Basic and acidic residues" evidence="19">
    <location>
        <begin position="797"/>
        <end position="806"/>
    </location>
</feature>
<comment type="catalytic activity">
    <reaction evidence="16">
        <text>L-tyrosyl-[protein] + ATP = O-phospho-L-tyrosyl-[protein] + ADP + H(+)</text>
        <dbReference type="Rhea" id="RHEA:10596"/>
        <dbReference type="Rhea" id="RHEA-COMP:10136"/>
        <dbReference type="Rhea" id="RHEA-COMP:20101"/>
        <dbReference type="ChEBI" id="CHEBI:15378"/>
        <dbReference type="ChEBI" id="CHEBI:30616"/>
        <dbReference type="ChEBI" id="CHEBI:46858"/>
        <dbReference type="ChEBI" id="CHEBI:61978"/>
        <dbReference type="ChEBI" id="CHEBI:456216"/>
        <dbReference type="EC" id="2.7.10.1"/>
    </reaction>
</comment>
<dbReference type="InterPro" id="IPR011009">
    <property type="entry name" value="Kinase-like_dom_sf"/>
</dbReference>
<dbReference type="Gene3D" id="1.10.510.10">
    <property type="entry name" value="Transferase(Phosphotransferase) domain 1"/>
    <property type="match status" value="1"/>
</dbReference>
<feature type="domain" description="Protein kinase" evidence="21">
    <location>
        <begin position="397"/>
        <end position="665"/>
    </location>
</feature>
<feature type="compositionally biased region" description="Polar residues" evidence="19">
    <location>
        <begin position="757"/>
        <end position="766"/>
    </location>
</feature>
<feature type="binding site" evidence="18">
    <location>
        <position position="432"/>
    </location>
    <ligand>
        <name>ATP</name>
        <dbReference type="ChEBI" id="CHEBI:30616"/>
    </ligand>
</feature>
<keyword evidence="5 20" id="KW-0812">Transmembrane</keyword>
<feature type="transmembrane region" description="Helical" evidence="20">
    <location>
        <begin position="300"/>
        <end position="322"/>
    </location>
</feature>
<evidence type="ECO:0000256" key="8">
    <source>
        <dbReference type="ARBA" id="ARBA00022777"/>
    </source>
</evidence>
<dbReference type="GO" id="GO:0005524">
    <property type="term" value="F:ATP binding"/>
    <property type="evidence" value="ECO:0007669"/>
    <property type="project" value="UniProtKB-UniRule"/>
</dbReference>
<reference evidence="23" key="1">
    <citation type="submission" date="2011-08" db="EMBL/GenBank/DDBJ databases">
        <authorList>
            <person name="Rombauts S."/>
        </authorList>
    </citation>
    <scope>NUCLEOTIDE SEQUENCE</scope>
    <source>
        <strain evidence="23">London</strain>
    </source>
</reference>
<keyword evidence="4" id="KW-0808">Transferase</keyword>
<dbReference type="GO" id="GO:0004714">
    <property type="term" value="F:transmembrane receptor protein tyrosine kinase activity"/>
    <property type="evidence" value="ECO:0007669"/>
    <property type="project" value="UniProtKB-EC"/>
</dbReference>
<evidence type="ECO:0000256" key="19">
    <source>
        <dbReference type="SAM" id="MobiDB-lite"/>
    </source>
</evidence>
<dbReference type="PROSITE" id="PS50068">
    <property type="entry name" value="LDLRA_2"/>
    <property type="match status" value="1"/>
</dbReference>
<evidence type="ECO:0000256" key="3">
    <source>
        <dbReference type="ARBA" id="ARBA00022475"/>
    </source>
</evidence>
<evidence type="ECO:0000256" key="9">
    <source>
        <dbReference type="ARBA" id="ARBA00022840"/>
    </source>
</evidence>
<dbReference type="HOGENOM" id="CLU_325518_0_0_1"/>
<name>T1KLD1_TETUR</name>
<dbReference type="PROSITE" id="PS00107">
    <property type="entry name" value="PROTEIN_KINASE_ATP"/>
    <property type="match status" value="1"/>
</dbReference>
<dbReference type="SUPFAM" id="SSF56112">
    <property type="entry name" value="Protein kinase-like (PK-like)"/>
    <property type="match status" value="1"/>
</dbReference>
<dbReference type="GO" id="GO:0007169">
    <property type="term" value="P:cell surface receptor protein tyrosine kinase signaling pathway"/>
    <property type="evidence" value="ECO:0007669"/>
    <property type="project" value="InterPro"/>
</dbReference>
<keyword evidence="14" id="KW-0675">Receptor</keyword>
<dbReference type="CDD" id="cd00112">
    <property type="entry name" value="LDLa"/>
    <property type="match status" value="1"/>
</dbReference>